<keyword evidence="4 7" id="KW-0812">Transmembrane</keyword>
<evidence type="ECO:0000256" key="4">
    <source>
        <dbReference type="ARBA" id="ARBA00022692"/>
    </source>
</evidence>
<dbReference type="GO" id="GO:0005886">
    <property type="term" value="C:plasma membrane"/>
    <property type="evidence" value="ECO:0007669"/>
    <property type="project" value="UniProtKB-SubCell"/>
</dbReference>
<keyword evidence="6 7" id="KW-0472">Membrane</keyword>
<evidence type="ECO:0000256" key="1">
    <source>
        <dbReference type="ARBA" id="ARBA00004651"/>
    </source>
</evidence>
<organism evidence="8 9">
    <name type="scientific">Mesotoga infera</name>
    <dbReference type="NCBI Taxonomy" id="1236046"/>
    <lineage>
        <taxon>Bacteria</taxon>
        <taxon>Thermotogati</taxon>
        <taxon>Thermotogota</taxon>
        <taxon>Thermotogae</taxon>
        <taxon>Kosmotogales</taxon>
        <taxon>Kosmotogaceae</taxon>
        <taxon>Mesotoga</taxon>
    </lineage>
</organism>
<dbReference type="PANTHER" id="PTHR34583">
    <property type="entry name" value="ANTIPORTER SUBUNIT MNHC2-RELATED"/>
    <property type="match status" value="1"/>
</dbReference>
<keyword evidence="9" id="KW-1185">Reference proteome</keyword>
<evidence type="ECO:0000313" key="9">
    <source>
        <dbReference type="Proteomes" id="UP000250796"/>
    </source>
</evidence>
<comment type="subcellular location">
    <subcellularLocation>
        <location evidence="1">Cell membrane</location>
        <topology evidence="1">Multi-pass membrane protein</topology>
    </subcellularLocation>
</comment>
<evidence type="ECO:0000256" key="6">
    <source>
        <dbReference type="ARBA" id="ARBA00023136"/>
    </source>
</evidence>
<evidence type="ECO:0000313" key="8">
    <source>
        <dbReference type="EMBL" id="SSC12284.1"/>
    </source>
</evidence>
<feature type="transmembrane region" description="Helical" evidence="7">
    <location>
        <begin position="73"/>
        <end position="96"/>
    </location>
</feature>
<evidence type="ECO:0000256" key="2">
    <source>
        <dbReference type="ARBA" id="ARBA00010388"/>
    </source>
</evidence>
<feature type="transmembrane region" description="Helical" evidence="7">
    <location>
        <begin position="26"/>
        <end position="47"/>
    </location>
</feature>
<evidence type="ECO:0000256" key="5">
    <source>
        <dbReference type="ARBA" id="ARBA00022989"/>
    </source>
</evidence>
<dbReference type="AlphaFoldDB" id="A0A7Z7PNK0"/>
<evidence type="ECO:0000256" key="3">
    <source>
        <dbReference type="ARBA" id="ARBA00022475"/>
    </source>
</evidence>
<dbReference type="KEGG" id="minf:MESINF_0835"/>
<dbReference type="InterPro" id="IPR050601">
    <property type="entry name" value="CPA3_antiporter_subunitC"/>
</dbReference>
<name>A0A7Z7PNK0_9BACT</name>
<sequence length="116" mass="12333">MIQYFSLLLTAIGIYGLLSQKNLVKLIVSLNIAEIGVNLFIVSIGYIEKGLVPILSSENNSSTLLFVDPLPQALVLTSIVIGVGITALALAIIVTINHSKGTIDIDELIERGGAEE</sequence>
<protein>
    <submittedName>
        <fullName evidence="8">Multisubunit Na+/H+ antiporter, MnhC subunit</fullName>
    </submittedName>
</protein>
<accession>A0A7Z7PNK0</accession>
<keyword evidence="5 7" id="KW-1133">Transmembrane helix</keyword>
<dbReference type="Proteomes" id="UP000250796">
    <property type="component" value="Chromosome MESINF"/>
</dbReference>
<dbReference type="EMBL" id="LS974202">
    <property type="protein sequence ID" value="SSC12284.1"/>
    <property type="molecule type" value="Genomic_DNA"/>
</dbReference>
<dbReference type="InterPro" id="IPR039428">
    <property type="entry name" value="NUOK/Mnh_C1-like"/>
</dbReference>
<gene>
    <name evidence="8" type="ORF">MESINF_0835</name>
</gene>
<comment type="similarity">
    <text evidence="2">Belongs to the CPA3 antiporters (TC 2.A.63) subunit C family.</text>
</comment>
<dbReference type="Gene3D" id="1.10.287.3510">
    <property type="match status" value="1"/>
</dbReference>
<keyword evidence="3" id="KW-1003">Cell membrane</keyword>
<dbReference type="Pfam" id="PF00420">
    <property type="entry name" value="Oxidored_q2"/>
    <property type="match status" value="1"/>
</dbReference>
<evidence type="ECO:0000256" key="7">
    <source>
        <dbReference type="SAM" id="Phobius"/>
    </source>
</evidence>
<proteinExistence type="inferred from homology"/>
<dbReference type="RefSeq" id="WP_169698641.1">
    <property type="nucleotide sequence ID" value="NZ_LS974202.1"/>
</dbReference>
<reference evidence="8 9" key="1">
    <citation type="submission" date="2017-01" db="EMBL/GenBank/DDBJ databases">
        <authorList>
            <person name="Erauso G."/>
        </authorList>
    </citation>
    <scope>NUCLEOTIDE SEQUENCE [LARGE SCALE GENOMIC DNA]</scope>
    <source>
        <strain evidence="8">MESINF1</strain>
    </source>
</reference>
<dbReference type="PANTHER" id="PTHR34583:SF2">
    <property type="entry name" value="ANTIPORTER SUBUNIT MNHC2-RELATED"/>
    <property type="match status" value="1"/>
</dbReference>